<dbReference type="InterPro" id="IPR036770">
    <property type="entry name" value="Ankyrin_rpt-contain_sf"/>
</dbReference>
<organism evidence="1">
    <name type="scientific">Sesamum radiatum</name>
    <name type="common">Black benniseed</name>
    <dbReference type="NCBI Taxonomy" id="300843"/>
    <lineage>
        <taxon>Eukaryota</taxon>
        <taxon>Viridiplantae</taxon>
        <taxon>Streptophyta</taxon>
        <taxon>Embryophyta</taxon>
        <taxon>Tracheophyta</taxon>
        <taxon>Spermatophyta</taxon>
        <taxon>Magnoliopsida</taxon>
        <taxon>eudicotyledons</taxon>
        <taxon>Gunneridae</taxon>
        <taxon>Pentapetalae</taxon>
        <taxon>asterids</taxon>
        <taxon>lamiids</taxon>
        <taxon>Lamiales</taxon>
        <taxon>Pedaliaceae</taxon>
        <taxon>Sesamum</taxon>
    </lineage>
</organism>
<name>A0AAW2SJM8_SESRA</name>
<protein>
    <submittedName>
        <fullName evidence="1">Uncharacterized protein</fullName>
    </submittedName>
</protein>
<reference evidence="1" key="1">
    <citation type="submission" date="2020-06" db="EMBL/GenBank/DDBJ databases">
        <authorList>
            <person name="Li T."/>
            <person name="Hu X."/>
            <person name="Zhang T."/>
            <person name="Song X."/>
            <person name="Zhang H."/>
            <person name="Dai N."/>
            <person name="Sheng W."/>
            <person name="Hou X."/>
            <person name="Wei L."/>
        </authorList>
    </citation>
    <scope>NUCLEOTIDE SEQUENCE</scope>
    <source>
        <strain evidence="1">G02</strain>
        <tissue evidence="1">Leaf</tissue>
    </source>
</reference>
<dbReference type="PANTHER" id="PTHR12447">
    <property type="entry name" value="ANKYRIN REPEAT DOMAIN-CONTAINING PROTEIN 13"/>
    <property type="match status" value="1"/>
</dbReference>
<sequence>MAAVDVSKYAHSPVHKAIILKDYTALRMIIAGLPQLCDPSGIQTESISLAEEAKADAIAAAIDRRDVPNRETPLHLAVKFGDEAATEILMQAVQIGACRMIRVGVLYRKQYVIGKKDCKDYS</sequence>
<dbReference type="Gene3D" id="1.25.40.20">
    <property type="entry name" value="Ankyrin repeat-containing domain"/>
    <property type="match status" value="1"/>
</dbReference>
<dbReference type="EMBL" id="JACGWJ010000010">
    <property type="protein sequence ID" value="KAL0392618.1"/>
    <property type="molecule type" value="Genomic_DNA"/>
</dbReference>
<proteinExistence type="predicted"/>
<dbReference type="PANTHER" id="PTHR12447:SF35">
    <property type="entry name" value="ANKYRIN REPEAT FAMILY PROTEIN"/>
    <property type="match status" value="1"/>
</dbReference>
<dbReference type="AlphaFoldDB" id="A0AAW2SJM8"/>
<gene>
    <name evidence="1" type="ORF">Sradi_2484600</name>
</gene>
<comment type="caution">
    <text evidence="1">The sequence shown here is derived from an EMBL/GenBank/DDBJ whole genome shotgun (WGS) entry which is preliminary data.</text>
</comment>
<accession>A0AAW2SJM8</accession>
<dbReference type="InterPro" id="IPR021832">
    <property type="entry name" value="ANKRD13"/>
</dbReference>
<evidence type="ECO:0000313" key="1">
    <source>
        <dbReference type="EMBL" id="KAL0392618.1"/>
    </source>
</evidence>
<reference evidence="1" key="2">
    <citation type="journal article" date="2024" name="Plant">
        <title>Genomic evolution and insights into agronomic trait innovations of Sesamum species.</title>
        <authorList>
            <person name="Miao H."/>
            <person name="Wang L."/>
            <person name="Qu L."/>
            <person name="Liu H."/>
            <person name="Sun Y."/>
            <person name="Le M."/>
            <person name="Wang Q."/>
            <person name="Wei S."/>
            <person name="Zheng Y."/>
            <person name="Lin W."/>
            <person name="Duan Y."/>
            <person name="Cao H."/>
            <person name="Xiong S."/>
            <person name="Wang X."/>
            <person name="Wei L."/>
            <person name="Li C."/>
            <person name="Ma Q."/>
            <person name="Ju M."/>
            <person name="Zhao R."/>
            <person name="Li G."/>
            <person name="Mu C."/>
            <person name="Tian Q."/>
            <person name="Mei H."/>
            <person name="Zhang T."/>
            <person name="Gao T."/>
            <person name="Zhang H."/>
        </authorList>
    </citation>
    <scope>NUCLEOTIDE SEQUENCE</scope>
    <source>
        <strain evidence="1">G02</strain>
    </source>
</reference>
<dbReference type="GO" id="GO:0005737">
    <property type="term" value="C:cytoplasm"/>
    <property type="evidence" value="ECO:0007669"/>
    <property type="project" value="TreeGrafter"/>
</dbReference>